<dbReference type="PROSITE" id="PS00639">
    <property type="entry name" value="THIOL_PROTEASE_HIS"/>
    <property type="match status" value="1"/>
</dbReference>
<sequence length="616" mass="67109">MKVFCICIALNRPQSFTCACFLSFDTVIKSSRNDEEVKPLAAIPKRLLTLSLAAVAAFFPLAGFASSKETFQFAPINPSFAAKTTVHAVSSATSDDHVLGYRPGPVVLSLPRESCHTRSVKAALPAAYDLRTLNRVSPVRDQGTCGACWTFATLASVESALLPDESWDFSENHLRNNHLFDWSPCSGGNASISTANLVRWNGPVLEADDPYTDQSNKRKTGLPVQKHSQDVLYLPERENPLDNLAIKESLRQNGGLYVGLSFQESLFNDNRAAYYNSRNEVANHAVTIVGWDDNYSRDNFLKKPPGNGAFIAKNSWGTNWGDEGYFYISYYDRTLTEFTAFVKPEAANNYQTIYQYDELGLTGSLGGSKDTGWFANIFPAQRDGRIKAAGFYTLGHDATYEVKVYTDVDPKKGPLSGNLASTSKGTLAYMGYHTVQLPDPAEVKAGTSFAVVAKVTVPGNQYPIPVENRVKGYSSKASSGKNQSFFSANGDRWIDVMTLDSTANVTLKAYADEGTTGVPVALDKIEIRDAADQKKMNSMSLKLADGPASLIVKASYKDASTANVTAQAFVKSISNPAVIDVKQEGDSIILTPKKTGSAKVQFTFEKKSASLTIRVK</sequence>
<keyword evidence="4" id="KW-1185">Reference proteome</keyword>
<comment type="similarity">
    <text evidence="1">Belongs to the peptidase C1 family.</text>
</comment>
<dbReference type="InterPro" id="IPR000668">
    <property type="entry name" value="Peptidase_C1A_C"/>
</dbReference>
<feature type="domain" description="Peptidase C1A papain C-terminal" evidence="2">
    <location>
        <begin position="124"/>
        <end position="342"/>
    </location>
</feature>
<dbReference type="AlphaFoldDB" id="A0A3M8DJQ1"/>
<dbReference type="CDD" id="cd02619">
    <property type="entry name" value="Peptidase_C1"/>
    <property type="match status" value="1"/>
</dbReference>
<reference evidence="3 4" key="1">
    <citation type="submission" date="2018-10" db="EMBL/GenBank/DDBJ databases">
        <title>Phylogenomics of Brevibacillus.</title>
        <authorList>
            <person name="Dunlap C."/>
        </authorList>
    </citation>
    <scope>NUCLEOTIDE SEQUENCE [LARGE SCALE GENOMIC DNA]</scope>
    <source>
        <strain evidence="3 4">JCM 15716</strain>
    </source>
</reference>
<dbReference type="Pfam" id="PF00112">
    <property type="entry name" value="Peptidase_C1"/>
    <property type="match status" value="1"/>
</dbReference>
<dbReference type="Gene3D" id="2.60.40.1080">
    <property type="match status" value="1"/>
</dbReference>
<dbReference type="Proteomes" id="UP000271031">
    <property type="component" value="Unassembled WGS sequence"/>
</dbReference>
<protein>
    <submittedName>
        <fullName evidence="3">Surface layer protein B</fullName>
    </submittedName>
</protein>
<dbReference type="InterPro" id="IPR038765">
    <property type="entry name" value="Papain-like_cys_pep_sf"/>
</dbReference>
<dbReference type="InterPro" id="IPR013128">
    <property type="entry name" value="Peptidase_C1A"/>
</dbReference>
<dbReference type="GO" id="GO:0008234">
    <property type="term" value="F:cysteine-type peptidase activity"/>
    <property type="evidence" value="ECO:0007669"/>
    <property type="project" value="InterPro"/>
</dbReference>
<evidence type="ECO:0000256" key="1">
    <source>
        <dbReference type="ARBA" id="ARBA00008455"/>
    </source>
</evidence>
<evidence type="ECO:0000259" key="2">
    <source>
        <dbReference type="SMART" id="SM00645"/>
    </source>
</evidence>
<evidence type="ECO:0000313" key="4">
    <source>
        <dbReference type="Proteomes" id="UP000271031"/>
    </source>
</evidence>
<dbReference type="EMBL" id="RHHQ01000012">
    <property type="protein sequence ID" value="RNB87347.1"/>
    <property type="molecule type" value="Genomic_DNA"/>
</dbReference>
<dbReference type="PANTHER" id="PTHR12411">
    <property type="entry name" value="CYSTEINE PROTEASE FAMILY C1-RELATED"/>
    <property type="match status" value="1"/>
</dbReference>
<dbReference type="Gene3D" id="3.90.70.10">
    <property type="entry name" value="Cysteine proteinases"/>
    <property type="match status" value="1"/>
</dbReference>
<dbReference type="PROSITE" id="PS00139">
    <property type="entry name" value="THIOL_PROTEASE_CYS"/>
    <property type="match status" value="1"/>
</dbReference>
<gene>
    <name evidence="3" type="ORF">EDM56_16935</name>
</gene>
<dbReference type="OrthoDB" id="3648721at2"/>
<proteinExistence type="inferred from homology"/>
<dbReference type="InterPro" id="IPR000169">
    <property type="entry name" value="Pept_cys_AS"/>
</dbReference>
<organism evidence="3 4">
    <name type="scientific">Brevibacillus fluminis</name>
    <dbReference type="NCBI Taxonomy" id="511487"/>
    <lineage>
        <taxon>Bacteria</taxon>
        <taxon>Bacillati</taxon>
        <taxon>Bacillota</taxon>
        <taxon>Bacilli</taxon>
        <taxon>Bacillales</taxon>
        <taxon>Paenibacillaceae</taxon>
        <taxon>Brevibacillus</taxon>
    </lineage>
</organism>
<dbReference type="SUPFAM" id="SSF54001">
    <property type="entry name" value="Cysteine proteinases"/>
    <property type="match status" value="1"/>
</dbReference>
<dbReference type="InterPro" id="IPR025660">
    <property type="entry name" value="Pept_his_AS"/>
</dbReference>
<name>A0A3M8DJQ1_9BACL</name>
<evidence type="ECO:0000313" key="3">
    <source>
        <dbReference type="EMBL" id="RNB87347.1"/>
    </source>
</evidence>
<dbReference type="InterPro" id="IPR040528">
    <property type="entry name" value="Lectin-like"/>
</dbReference>
<comment type="caution">
    <text evidence="3">The sequence shown here is derived from an EMBL/GenBank/DDBJ whole genome shotgun (WGS) entry which is preliminary data.</text>
</comment>
<dbReference type="GO" id="GO:0006508">
    <property type="term" value="P:proteolysis"/>
    <property type="evidence" value="ECO:0007669"/>
    <property type="project" value="InterPro"/>
</dbReference>
<accession>A0A3M8DJQ1</accession>
<dbReference type="SMART" id="SM00645">
    <property type="entry name" value="Pept_C1"/>
    <property type="match status" value="1"/>
</dbReference>
<dbReference type="Pfam" id="PF18560">
    <property type="entry name" value="Lectin_like"/>
    <property type="match status" value="1"/>
</dbReference>